<gene>
    <name evidence="1" type="ORF">GCM10011274_17120</name>
</gene>
<comment type="caution">
    <text evidence="1">The sequence shown here is derived from an EMBL/GenBank/DDBJ whole genome shotgun (WGS) entry which is preliminary data.</text>
</comment>
<dbReference type="EMBL" id="BMZC01000004">
    <property type="protein sequence ID" value="GGZ59627.1"/>
    <property type="molecule type" value="Genomic_DNA"/>
</dbReference>
<protein>
    <submittedName>
        <fullName evidence="1">Uncharacterized protein</fullName>
    </submittedName>
</protein>
<dbReference type="Proteomes" id="UP000622604">
    <property type="component" value="Unassembled WGS sequence"/>
</dbReference>
<evidence type="ECO:0000313" key="1">
    <source>
        <dbReference type="EMBL" id="GGZ59627.1"/>
    </source>
</evidence>
<dbReference type="AlphaFoldDB" id="A0A8H9M403"/>
<reference evidence="1" key="1">
    <citation type="journal article" date="2014" name="Int. J. Syst. Evol. Microbiol.">
        <title>Complete genome sequence of Corynebacterium casei LMG S-19264T (=DSM 44701T), isolated from a smear-ripened cheese.</title>
        <authorList>
            <consortium name="US DOE Joint Genome Institute (JGI-PGF)"/>
            <person name="Walter F."/>
            <person name="Albersmeier A."/>
            <person name="Kalinowski J."/>
            <person name="Ruckert C."/>
        </authorList>
    </citation>
    <scope>NUCLEOTIDE SEQUENCE</scope>
    <source>
        <strain evidence="1">KCTC 32337</strain>
    </source>
</reference>
<sequence>MKRYGYCKSSAKQSAVKQSAVKQSAVKQSAVKQSAVKQSKTKLSYANKYMGVLSNRYALNFLLTALNSRGGRAQ</sequence>
<accession>A0A8H9M403</accession>
<name>A0A8H9M403_9ALTE</name>
<proteinExistence type="predicted"/>
<evidence type="ECO:0000313" key="2">
    <source>
        <dbReference type="Proteomes" id="UP000622604"/>
    </source>
</evidence>
<organism evidence="1 2">
    <name type="scientific">Paraglaciecola chathamensis</name>
    <dbReference type="NCBI Taxonomy" id="368405"/>
    <lineage>
        <taxon>Bacteria</taxon>
        <taxon>Pseudomonadati</taxon>
        <taxon>Pseudomonadota</taxon>
        <taxon>Gammaproteobacteria</taxon>
        <taxon>Alteromonadales</taxon>
        <taxon>Alteromonadaceae</taxon>
        <taxon>Paraglaciecola</taxon>
    </lineage>
</organism>
<reference evidence="1" key="2">
    <citation type="submission" date="2020-09" db="EMBL/GenBank/DDBJ databases">
        <authorList>
            <person name="Sun Q."/>
            <person name="Kim S."/>
        </authorList>
    </citation>
    <scope>NUCLEOTIDE SEQUENCE</scope>
    <source>
        <strain evidence="1">KCTC 32337</strain>
    </source>
</reference>